<organism evidence="3 4">
    <name type="scientific">Aplysia californica</name>
    <name type="common">California sea hare</name>
    <dbReference type="NCBI Taxonomy" id="6500"/>
    <lineage>
        <taxon>Eukaryota</taxon>
        <taxon>Metazoa</taxon>
        <taxon>Spiralia</taxon>
        <taxon>Lophotrochozoa</taxon>
        <taxon>Mollusca</taxon>
        <taxon>Gastropoda</taxon>
        <taxon>Heterobranchia</taxon>
        <taxon>Euthyneura</taxon>
        <taxon>Tectipleura</taxon>
        <taxon>Aplysiida</taxon>
        <taxon>Aplysioidea</taxon>
        <taxon>Aplysiidae</taxon>
        <taxon>Aplysia</taxon>
    </lineage>
</organism>
<evidence type="ECO:0000256" key="2">
    <source>
        <dbReference type="SAM" id="MobiDB-lite"/>
    </source>
</evidence>
<gene>
    <name evidence="4" type="primary">LOC101846058</name>
</gene>
<evidence type="ECO:0000313" key="3">
    <source>
        <dbReference type="Proteomes" id="UP000694888"/>
    </source>
</evidence>
<sequence>MELKGFDLDEMLDRLDGDDIECLTNFVSDVDEEFLCRRFAHRSSGIFSKIMAAGADCEDVLLSDDDDDDDDDHLDESHQMAILRRYRGKPKEEWTDDDINKIVRLAPDVIDDDLLDDLPSELLQRNMHHFGRLAARRGGNPRLRYALRERVDELLAGSVSTDDIRQIGAGLLSLRLDQIEELDGDLLLEIDPDDILDDYDDDDDDSPVTPGQVMKLNKRDDDDDDDDDDDGLRLALGRRMKHSLRQAGAQPTNLGRALRYLHDDLDFVRGIEPDDLMENLADFRDLDFDDDDAHSLFSRLSQASQFPPPSQMTGQLISGMGHLMRGMGVSGLAQLNKTAIQGAMMSLRDVEFDDDQAEEILEDVFDDLDIQNFGATDIRNLGKLSRGLSTDRLETIHDSVMNEVLDDLDDLDLTEAQRKIINYKARMAAGNRTTPHFLATDDFAEVLSLDDLDDLTEDEVKDTIAHSAKVNWRLPQAAALAMKYKMANGGKRLRPSDLAIMGHVARGLLPEHLDEMADSQDDVLDLVEELKDIQDELTSAQIDGMVSKFNMVSDLDNKEVLIDETKALQAAHVLAYLKPDHFEKLEFSDAGKMAFVSQVAKMSTRNMPRTHIQFLARKMLDMIEETSSAESTTESAEEKDSRSLRSLGQMSLGLTTSQIRRLTGQAVFDNLDILRTLPLTAAQARALLKSVDDWSDDWECRGDYLARLGPLLQHNE</sequence>
<feature type="compositionally biased region" description="Acidic residues" evidence="2">
    <location>
        <begin position="221"/>
        <end position="230"/>
    </location>
</feature>
<evidence type="ECO:0000256" key="1">
    <source>
        <dbReference type="SAM" id="Coils"/>
    </source>
</evidence>
<dbReference type="GeneID" id="101846058"/>
<feature type="region of interest" description="Disordered" evidence="2">
    <location>
        <begin position="197"/>
        <end position="231"/>
    </location>
</feature>
<reference evidence="4" key="1">
    <citation type="submission" date="2025-08" db="UniProtKB">
        <authorList>
            <consortium name="RefSeq"/>
        </authorList>
    </citation>
    <scope>IDENTIFICATION</scope>
</reference>
<feature type="coiled-coil region" evidence="1">
    <location>
        <begin position="516"/>
        <end position="543"/>
    </location>
</feature>
<evidence type="ECO:0000313" key="4">
    <source>
        <dbReference type="RefSeq" id="XP_012934747.1"/>
    </source>
</evidence>
<feature type="non-terminal residue" evidence="4">
    <location>
        <position position="716"/>
    </location>
</feature>
<protein>
    <submittedName>
        <fullName evidence="4">Uncharacterized protein LOC101846058</fullName>
    </submittedName>
</protein>
<proteinExistence type="predicted"/>
<name>A0ABM0ZUI9_APLCA</name>
<feature type="compositionally biased region" description="Acidic residues" evidence="2">
    <location>
        <begin position="197"/>
        <end position="206"/>
    </location>
</feature>
<keyword evidence="1" id="KW-0175">Coiled coil</keyword>
<accession>A0ABM0ZUI9</accession>
<dbReference type="RefSeq" id="XP_012934747.1">
    <property type="nucleotide sequence ID" value="XM_013079293.1"/>
</dbReference>
<dbReference type="Proteomes" id="UP000694888">
    <property type="component" value="Unplaced"/>
</dbReference>
<keyword evidence="3" id="KW-1185">Reference proteome</keyword>